<sequence>MKLFTRTSVILASAWAVQVGYSHASPTIRNVYTFPRNTFIENIAVQSNGNILVTSLGSPSLFSIDPTVPNPNASIIATFPNATGISGVTEIEPDVFAVVTGVWDQAITRAALGTLAVWTVDFSRGPVPSTKYITGIANSTIFNGIARHPTNPRLLLAADSAAGAVYRVDLGTGLYGVAFSSPLLQPTGTAAEGKHLGINGLKAARSTVYFTNSAQGLFGKVGIDFHGNQVGGIEVLAKSSAAGSDVVYDDFALDLKRGTAWIASHPSYGVGVSLLDGRQTVINDTTKLLNPTSAAFGRGGIRQQKTLYVTNGGQFTPEFDLVNAGVVAVELLF</sequence>
<dbReference type="SUPFAM" id="SSF63829">
    <property type="entry name" value="Calcium-dependent phosphotriesterase"/>
    <property type="match status" value="1"/>
</dbReference>
<dbReference type="PANTHER" id="PTHR42060">
    <property type="entry name" value="NHL REPEAT-CONTAINING PROTEIN-RELATED"/>
    <property type="match status" value="1"/>
</dbReference>
<dbReference type="AlphaFoldDB" id="A0A420YLF9"/>
<dbReference type="InterPro" id="IPR011042">
    <property type="entry name" value="6-blade_b-propeller_TolB-like"/>
</dbReference>
<name>A0A420YLF9_9PEZI</name>
<feature type="signal peptide" evidence="1">
    <location>
        <begin position="1"/>
        <end position="24"/>
    </location>
</feature>
<reference evidence="2 3" key="1">
    <citation type="submission" date="2018-08" db="EMBL/GenBank/DDBJ databases">
        <title>Draft genome of the lignicolous fungus Coniochaeta pulveracea.</title>
        <authorList>
            <person name="Borstlap C.J."/>
            <person name="De Witt R.N."/>
            <person name="Botha A."/>
            <person name="Volschenk H."/>
        </authorList>
    </citation>
    <scope>NUCLEOTIDE SEQUENCE [LARGE SCALE GENOMIC DNA]</scope>
    <source>
        <strain evidence="2 3">CAB683</strain>
    </source>
</reference>
<keyword evidence="3" id="KW-1185">Reference proteome</keyword>
<dbReference type="EMBL" id="QVQW01000003">
    <property type="protein sequence ID" value="RKU48737.1"/>
    <property type="molecule type" value="Genomic_DNA"/>
</dbReference>
<evidence type="ECO:0008006" key="4">
    <source>
        <dbReference type="Google" id="ProtNLM"/>
    </source>
</evidence>
<dbReference type="STRING" id="177199.A0A420YLF9"/>
<dbReference type="PANTHER" id="PTHR42060:SF1">
    <property type="entry name" value="NHL REPEAT-CONTAINING PROTEIN"/>
    <property type="match status" value="1"/>
</dbReference>
<feature type="chain" id="PRO_5019208693" description="SMP-30/Gluconolactonase/LRE-like region domain-containing protein" evidence="1">
    <location>
        <begin position="25"/>
        <end position="333"/>
    </location>
</feature>
<comment type="caution">
    <text evidence="2">The sequence shown here is derived from an EMBL/GenBank/DDBJ whole genome shotgun (WGS) entry which is preliminary data.</text>
</comment>
<dbReference type="Proteomes" id="UP000275385">
    <property type="component" value="Unassembled WGS sequence"/>
</dbReference>
<protein>
    <recommendedName>
        <fullName evidence="4">SMP-30/Gluconolactonase/LRE-like region domain-containing protein</fullName>
    </recommendedName>
</protein>
<evidence type="ECO:0000256" key="1">
    <source>
        <dbReference type="SAM" id="SignalP"/>
    </source>
</evidence>
<keyword evidence="1" id="KW-0732">Signal</keyword>
<dbReference type="Gene3D" id="2.120.10.30">
    <property type="entry name" value="TolB, C-terminal domain"/>
    <property type="match status" value="1"/>
</dbReference>
<evidence type="ECO:0000313" key="2">
    <source>
        <dbReference type="EMBL" id="RKU48737.1"/>
    </source>
</evidence>
<dbReference type="OrthoDB" id="5233393at2759"/>
<proteinExistence type="predicted"/>
<accession>A0A420YLF9</accession>
<dbReference type="InterPro" id="IPR052998">
    <property type="entry name" value="Hetero-Diels-Alderase-like"/>
</dbReference>
<gene>
    <name evidence="2" type="ORF">DL546_000841</name>
</gene>
<organism evidence="2 3">
    <name type="scientific">Coniochaeta pulveracea</name>
    <dbReference type="NCBI Taxonomy" id="177199"/>
    <lineage>
        <taxon>Eukaryota</taxon>
        <taxon>Fungi</taxon>
        <taxon>Dikarya</taxon>
        <taxon>Ascomycota</taxon>
        <taxon>Pezizomycotina</taxon>
        <taxon>Sordariomycetes</taxon>
        <taxon>Sordariomycetidae</taxon>
        <taxon>Coniochaetales</taxon>
        <taxon>Coniochaetaceae</taxon>
        <taxon>Coniochaeta</taxon>
    </lineage>
</organism>
<evidence type="ECO:0000313" key="3">
    <source>
        <dbReference type="Proteomes" id="UP000275385"/>
    </source>
</evidence>